<evidence type="ECO:0000313" key="2">
    <source>
        <dbReference type="EMBL" id="MCY1004857.1"/>
    </source>
</evidence>
<dbReference type="AlphaFoldDB" id="A0A9X3IU92"/>
<dbReference type="RefSeq" id="WP_267766461.1">
    <property type="nucleotide sequence ID" value="NZ_JAPNKE010000002.1"/>
</dbReference>
<proteinExistence type="predicted"/>
<sequence length="120" mass="12430">MRPFGHAAYVAALTYALVAEAGRSSVAGLVLLGLGAGAAFLSLAHARDVLRGERPRFELPSADAFAARLGATLPAWSNSDVRVEVVALALAVTGAPGLPWGVLVGAALARLWRWFIAPRG</sequence>
<accession>A0A9X3IU92</accession>
<name>A0A9X3IU92_9BACT</name>
<evidence type="ECO:0000313" key="3">
    <source>
        <dbReference type="Proteomes" id="UP001150924"/>
    </source>
</evidence>
<organism evidence="2 3">
    <name type="scientific">Nannocystis pusilla</name>
    <dbReference type="NCBI Taxonomy" id="889268"/>
    <lineage>
        <taxon>Bacteria</taxon>
        <taxon>Pseudomonadati</taxon>
        <taxon>Myxococcota</taxon>
        <taxon>Polyangia</taxon>
        <taxon>Nannocystales</taxon>
        <taxon>Nannocystaceae</taxon>
        <taxon>Nannocystis</taxon>
    </lineage>
</organism>
<gene>
    <name evidence="2" type="ORF">OV079_04570</name>
</gene>
<comment type="caution">
    <text evidence="2">The sequence shown here is derived from an EMBL/GenBank/DDBJ whole genome shotgun (WGS) entry which is preliminary data.</text>
</comment>
<keyword evidence="1" id="KW-0472">Membrane</keyword>
<keyword evidence="3" id="KW-1185">Reference proteome</keyword>
<dbReference type="Proteomes" id="UP001150924">
    <property type="component" value="Unassembled WGS sequence"/>
</dbReference>
<reference evidence="2" key="1">
    <citation type="submission" date="2022-11" db="EMBL/GenBank/DDBJ databases">
        <title>Minimal conservation of predation-associated metabolite biosynthetic gene clusters underscores biosynthetic potential of Myxococcota including descriptions for ten novel species: Archangium lansinium sp. nov., Myxococcus landrumus sp. nov., Nannocystis bai.</title>
        <authorList>
            <person name="Ahearne A."/>
            <person name="Stevens C."/>
            <person name="Phillips K."/>
        </authorList>
    </citation>
    <scope>NUCLEOTIDE SEQUENCE</scope>
    <source>
        <strain evidence="2">Na p29</strain>
    </source>
</reference>
<keyword evidence="1" id="KW-0812">Transmembrane</keyword>
<protein>
    <submittedName>
        <fullName evidence="2">Uncharacterized protein</fullName>
    </submittedName>
</protein>
<dbReference type="EMBL" id="JAPNKE010000002">
    <property type="protein sequence ID" value="MCY1004857.1"/>
    <property type="molecule type" value="Genomic_DNA"/>
</dbReference>
<feature type="transmembrane region" description="Helical" evidence="1">
    <location>
        <begin position="26"/>
        <end position="46"/>
    </location>
</feature>
<evidence type="ECO:0000256" key="1">
    <source>
        <dbReference type="SAM" id="Phobius"/>
    </source>
</evidence>
<keyword evidence="1" id="KW-1133">Transmembrane helix</keyword>